<dbReference type="EMBL" id="MZGV01000024">
    <property type="protein sequence ID" value="OPJ61211.1"/>
    <property type="molecule type" value="Genomic_DNA"/>
</dbReference>
<dbReference type="EC" id="2.7.2.11" evidence="8"/>
<comment type="pathway">
    <text evidence="8">Amino-acid biosynthesis; L-proline biosynthesis; L-glutamate 5-semialdehyde from L-glutamate: step 1/2.</text>
</comment>
<evidence type="ECO:0000256" key="2">
    <source>
        <dbReference type="ARBA" id="ARBA00022605"/>
    </source>
</evidence>
<dbReference type="InterPro" id="IPR001057">
    <property type="entry name" value="Glu/AcGlu_kinase"/>
</dbReference>
<keyword evidence="4 8" id="KW-0808">Transferase</keyword>
<dbReference type="GO" id="GO:0005524">
    <property type="term" value="F:ATP binding"/>
    <property type="evidence" value="ECO:0007669"/>
    <property type="project" value="UniProtKB-KW"/>
</dbReference>
<comment type="caution">
    <text evidence="10">The sequence shown here is derived from an EMBL/GenBank/DDBJ whole genome shotgun (WGS) entry which is preliminary data.</text>
</comment>
<dbReference type="SUPFAM" id="SSF53633">
    <property type="entry name" value="Carbamate kinase-like"/>
    <property type="match status" value="1"/>
</dbReference>
<dbReference type="InterPro" id="IPR001048">
    <property type="entry name" value="Asp/Glu/Uridylate_kinase"/>
</dbReference>
<dbReference type="Proteomes" id="UP000190080">
    <property type="component" value="Unassembled WGS sequence"/>
</dbReference>
<dbReference type="Gene3D" id="3.40.1160.10">
    <property type="entry name" value="Acetylglutamate kinase-like"/>
    <property type="match status" value="1"/>
</dbReference>
<comment type="similarity">
    <text evidence="8">Belongs to the glutamate 5-kinase family.</text>
</comment>
<dbReference type="FunFam" id="3.40.1160.10:FF:000018">
    <property type="entry name" value="Glutamate 5-kinase"/>
    <property type="match status" value="1"/>
</dbReference>
<dbReference type="InterPro" id="IPR019797">
    <property type="entry name" value="Glutamate_5-kinase_CS"/>
</dbReference>
<protein>
    <recommendedName>
        <fullName evidence="8">Glutamate 5-kinase</fullName>
        <ecNumber evidence="8">2.7.2.11</ecNumber>
    </recommendedName>
    <alternativeName>
        <fullName evidence="8">Gamma-glutamyl kinase</fullName>
        <shortName evidence="8">GK</shortName>
    </alternativeName>
</protein>
<dbReference type="InterPro" id="IPR005715">
    <property type="entry name" value="Glu_5kinase/COase_Synthase"/>
</dbReference>
<dbReference type="GO" id="GO:0055129">
    <property type="term" value="P:L-proline biosynthetic process"/>
    <property type="evidence" value="ECO:0007669"/>
    <property type="project" value="UniProtKB-UniRule"/>
</dbReference>
<feature type="binding site" evidence="8">
    <location>
        <position position="144"/>
    </location>
    <ligand>
        <name>substrate</name>
    </ligand>
</feature>
<proteinExistence type="inferred from homology"/>
<dbReference type="HAMAP" id="MF_00456">
    <property type="entry name" value="ProB"/>
    <property type="match status" value="1"/>
</dbReference>
<dbReference type="GO" id="GO:0005829">
    <property type="term" value="C:cytosol"/>
    <property type="evidence" value="ECO:0007669"/>
    <property type="project" value="TreeGrafter"/>
</dbReference>
<evidence type="ECO:0000256" key="7">
    <source>
        <dbReference type="ARBA" id="ARBA00022840"/>
    </source>
</evidence>
<dbReference type="GO" id="GO:0004349">
    <property type="term" value="F:glutamate 5-kinase activity"/>
    <property type="evidence" value="ECO:0007669"/>
    <property type="project" value="UniProtKB-UniRule"/>
</dbReference>
<dbReference type="PANTHER" id="PTHR43654:SF1">
    <property type="entry name" value="ISOPENTENYL PHOSPHATE KINASE"/>
    <property type="match status" value="1"/>
</dbReference>
<feature type="domain" description="Aspartate/glutamate/uridylate kinase" evidence="9">
    <location>
        <begin position="12"/>
        <end position="241"/>
    </location>
</feature>
<dbReference type="Pfam" id="PF00696">
    <property type="entry name" value="AA_kinase"/>
    <property type="match status" value="1"/>
</dbReference>
<keyword evidence="6 8" id="KW-0418">Kinase</keyword>
<organism evidence="10 11">
    <name type="scientific">Clostridium oryzae</name>
    <dbReference type="NCBI Taxonomy" id="1450648"/>
    <lineage>
        <taxon>Bacteria</taxon>
        <taxon>Bacillati</taxon>
        <taxon>Bacillota</taxon>
        <taxon>Clostridia</taxon>
        <taxon>Eubacteriales</taxon>
        <taxon>Clostridiaceae</taxon>
        <taxon>Clostridium</taxon>
    </lineage>
</organism>
<dbReference type="UniPathway" id="UPA00098">
    <property type="reaction ID" value="UER00359"/>
</dbReference>
<evidence type="ECO:0000256" key="5">
    <source>
        <dbReference type="ARBA" id="ARBA00022741"/>
    </source>
</evidence>
<feature type="binding site" evidence="8">
    <location>
        <position position="57"/>
    </location>
    <ligand>
        <name>substrate</name>
    </ligand>
</feature>
<dbReference type="AlphaFoldDB" id="A0A1V4IMG9"/>
<keyword evidence="2 8" id="KW-0028">Amino-acid biosynthesis</keyword>
<evidence type="ECO:0000313" key="10">
    <source>
        <dbReference type="EMBL" id="OPJ61211.1"/>
    </source>
</evidence>
<dbReference type="NCBIfam" id="TIGR01027">
    <property type="entry name" value="proB"/>
    <property type="match status" value="1"/>
</dbReference>
<reference evidence="10 11" key="1">
    <citation type="submission" date="2017-03" db="EMBL/GenBank/DDBJ databases">
        <title>Genome sequence of Clostridium oryzae DSM 28571.</title>
        <authorList>
            <person name="Poehlein A."/>
            <person name="Daniel R."/>
        </authorList>
    </citation>
    <scope>NUCLEOTIDE SEQUENCE [LARGE SCALE GENOMIC DNA]</scope>
    <source>
        <strain evidence="10 11">DSM 28571</strain>
    </source>
</reference>
<feature type="binding site" evidence="8">
    <location>
        <begin position="218"/>
        <end position="224"/>
    </location>
    <ligand>
        <name>ATP</name>
        <dbReference type="ChEBI" id="CHEBI:30616"/>
    </ligand>
</feature>
<comment type="function">
    <text evidence="8">Catalyzes the transfer of a phosphate group to glutamate to form L-glutamate 5-phosphate.</text>
</comment>
<name>A0A1V4IMG9_9CLOT</name>
<dbReference type="OrthoDB" id="9804434at2"/>
<keyword evidence="3 8" id="KW-0641">Proline biosynthesis</keyword>
<feature type="binding site" evidence="8">
    <location>
        <position position="17"/>
    </location>
    <ligand>
        <name>ATP</name>
        <dbReference type="ChEBI" id="CHEBI:30616"/>
    </ligand>
</feature>
<dbReference type="InterPro" id="IPR036393">
    <property type="entry name" value="AceGlu_kinase-like_sf"/>
</dbReference>
<keyword evidence="5 8" id="KW-0547">Nucleotide-binding</keyword>
<sequence length="265" mass="28479">MERRKEYMTSVKRVVIKVGSSTLTHPNGLLNLSCIDGLVKQLSDLHNSGLDVILVSSGAIAAGMGRLGLKSKPKSIPQKQACAAIGQVTLMHMYDKFFGEYGKITAQILITKEDMEHKDRLINARNTFMTIIEDKAIPIVNENDAITTEEIKIGDNDTLSAHVCRFVEGDLLIIMTDIEGLYDSNPNENPDAKLIGYVEKVTDDIEALAGGAGSNLGTGGMKTKLSAAKIVNDAGAAMVIAHGSTPNILNNILSGENIGTFFDCK</sequence>
<evidence type="ECO:0000256" key="3">
    <source>
        <dbReference type="ARBA" id="ARBA00022650"/>
    </source>
</evidence>
<gene>
    <name evidence="8 10" type="primary">proB</name>
    <name evidence="10" type="ORF">CLORY_24230</name>
</gene>
<accession>A0A1V4IMG9</accession>
<evidence type="ECO:0000256" key="4">
    <source>
        <dbReference type="ARBA" id="ARBA00022679"/>
    </source>
</evidence>
<dbReference type="PANTHER" id="PTHR43654">
    <property type="entry name" value="GLUTAMATE 5-KINASE"/>
    <property type="match status" value="1"/>
</dbReference>
<evidence type="ECO:0000256" key="6">
    <source>
        <dbReference type="ARBA" id="ARBA00022777"/>
    </source>
</evidence>
<evidence type="ECO:0000256" key="8">
    <source>
        <dbReference type="HAMAP-Rule" id="MF_00456"/>
    </source>
</evidence>
<evidence type="ECO:0000313" key="11">
    <source>
        <dbReference type="Proteomes" id="UP000190080"/>
    </source>
</evidence>
<keyword evidence="1 8" id="KW-0963">Cytoplasm</keyword>
<dbReference type="STRING" id="1450648.CLORY_24230"/>
<dbReference type="RefSeq" id="WP_079424752.1">
    <property type="nucleotide sequence ID" value="NZ_MZGV01000024.1"/>
</dbReference>
<comment type="subcellular location">
    <subcellularLocation>
        <location evidence="8">Cytoplasm</location>
    </subcellularLocation>
</comment>
<keyword evidence="11" id="KW-1185">Reference proteome</keyword>
<feature type="binding site" evidence="8">
    <location>
        <position position="156"/>
    </location>
    <ligand>
        <name>substrate</name>
    </ligand>
</feature>
<dbReference type="CDD" id="cd04242">
    <property type="entry name" value="AAK_G5K_ProB"/>
    <property type="match status" value="1"/>
</dbReference>
<keyword evidence="7 8" id="KW-0067">ATP-binding</keyword>
<evidence type="ECO:0000256" key="1">
    <source>
        <dbReference type="ARBA" id="ARBA00022490"/>
    </source>
</evidence>
<dbReference type="PROSITE" id="PS00902">
    <property type="entry name" value="GLUTAMATE_5_KINASE"/>
    <property type="match status" value="1"/>
</dbReference>
<dbReference type="PIRSF" id="PIRSF000729">
    <property type="entry name" value="GK"/>
    <property type="match status" value="1"/>
</dbReference>
<dbReference type="InterPro" id="IPR041739">
    <property type="entry name" value="G5K_ProB"/>
</dbReference>
<comment type="catalytic activity">
    <reaction evidence="8">
        <text>L-glutamate + ATP = L-glutamyl 5-phosphate + ADP</text>
        <dbReference type="Rhea" id="RHEA:14877"/>
        <dbReference type="ChEBI" id="CHEBI:29985"/>
        <dbReference type="ChEBI" id="CHEBI:30616"/>
        <dbReference type="ChEBI" id="CHEBI:58274"/>
        <dbReference type="ChEBI" id="CHEBI:456216"/>
        <dbReference type="EC" id="2.7.2.11"/>
    </reaction>
</comment>
<feature type="binding site" evidence="8">
    <location>
        <begin position="176"/>
        <end position="177"/>
    </location>
    <ligand>
        <name>ATP</name>
        <dbReference type="ChEBI" id="CHEBI:30616"/>
    </ligand>
</feature>
<evidence type="ECO:0000259" key="9">
    <source>
        <dbReference type="Pfam" id="PF00696"/>
    </source>
</evidence>
<dbReference type="PRINTS" id="PR00474">
    <property type="entry name" value="GLU5KINASE"/>
</dbReference>
<dbReference type="InterPro" id="IPR011529">
    <property type="entry name" value="Glu_5kinase"/>
</dbReference>